<protein>
    <recommendedName>
        <fullName evidence="10">Cilia- and flagella-associated protein 52</fullName>
    </recommendedName>
</protein>
<dbReference type="GO" id="GO:0031514">
    <property type="term" value="C:motile cilium"/>
    <property type="evidence" value="ECO:0007669"/>
    <property type="project" value="UniProtKB-SubCell"/>
</dbReference>
<dbReference type="PROSITE" id="PS50082">
    <property type="entry name" value="WD_REPEATS_2"/>
    <property type="match status" value="5"/>
</dbReference>
<gene>
    <name evidence="15" type="ORF">g.38133</name>
</gene>
<comment type="function">
    <text evidence="11">Microtubule inner protein (MIP) part of the dynein-decorated doublet microtubules (DMTs) in cilia axoneme. Important for proper ciliary and flagellar beating. May act in cooperation with CFAP45 and axonemal dynein subunit DNAH11. May play a role in cell growth and/or survival.</text>
</comment>
<evidence type="ECO:0000256" key="13">
    <source>
        <dbReference type="PROSITE-ProRule" id="PRU00221"/>
    </source>
</evidence>
<comment type="subunit">
    <text evidence="12">Microtubule inner protein component of sperm flagellar doublet microtubules. Interacts with BRCA2. Interacts with the CCT chaperonin complex. Interacts with HSP70. Interacts with AK8. Interacts with CFAP45. Interacts with DNAI1. Interacts with IQDC.</text>
</comment>
<feature type="region of interest" description="Disordered" evidence="14">
    <location>
        <begin position="693"/>
        <end position="716"/>
    </location>
</feature>
<dbReference type="InterPro" id="IPR015943">
    <property type="entry name" value="WD40/YVTN_repeat-like_dom_sf"/>
</dbReference>
<evidence type="ECO:0000256" key="6">
    <source>
        <dbReference type="ARBA" id="ARBA00022846"/>
    </source>
</evidence>
<feature type="repeat" description="WD" evidence="13">
    <location>
        <begin position="368"/>
        <end position="409"/>
    </location>
</feature>
<evidence type="ECO:0000256" key="5">
    <source>
        <dbReference type="ARBA" id="ARBA00022737"/>
    </source>
</evidence>
<feature type="region of interest" description="Disordered" evidence="14">
    <location>
        <begin position="730"/>
        <end position="757"/>
    </location>
</feature>
<evidence type="ECO:0000256" key="9">
    <source>
        <dbReference type="ARBA" id="ARBA00029456"/>
    </source>
</evidence>
<reference evidence="15" key="1">
    <citation type="submission" date="2015-12" db="EMBL/GenBank/DDBJ databases">
        <title>De novo transcriptome assembly of four potential Pierce s Disease insect vectors from Arizona vineyards.</title>
        <authorList>
            <person name="Tassone E.E."/>
        </authorList>
    </citation>
    <scope>NUCLEOTIDE SEQUENCE</scope>
</reference>
<proteinExistence type="inferred from homology"/>
<dbReference type="FunFam" id="2.130.10.10:FF:001320">
    <property type="entry name" value="Predicted protein"/>
    <property type="match status" value="1"/>
</dbReference>
<comment type="similarity">
    <text evidence="9">Belongs to the CFAP52 family.</text>
</comment>
<keyword evidence="7" id="KW-0969">Cilium</keyword>
<keyword evidence="4 13" id="KW-0853">WD repeat</keyword>
<dbReference type="InterPro" id="IPR019775">
    <property type="entry name" value="WD40_repeat_CS"/>
</dbReference>
<evidence type="ECO:0000256" key="11">
    <source>
        <dbReference type="ARBA" id="ARBA00046056"/>
    </source>
</evidence>
<feature type="compositionally biased region" description="Basic and acidic residues" evidence="14">
    <location>
        <begin position="748"/>
        <end position="757"/>
    </location>
</feature>
<evidence type="ECO:0000256" key="4">
    <source>
        <dbReference type="ARBA" id="ARBA00022574"/>
    </source>
</evidence>
<name>A0A1B6CAI9_9HEMI</name>
<dbReference type="PROSITE" id="PS50294">
    <property type="entry name" value="WD_REPEATS_REGION"/>
    <property type="match status" value="3"/>
</dbReference>
<comment type="subcellular location">
    <subcellularLocation>
        <location evidence="1">Cell projection</location>
        <location evidence="1">Cilium</location>
        <location evidence="1">Flagellum</location>
    </subcellularLocation>
    <subcellularLocation>
        <location evidence="2">Cytoplasm</location>
    </subcellularLocation>
</comment>
<keyword evidence="3" id="KW-0963">Cytoplasm</keyword>
<dbReference type="InterPro" id="IPR050630">
    <property type="entry name" value="WD_repeat_EMAP"/>
</dbReference>
<evidence type="ECO:0000256" key="2">
    <source>
        <dbReference type="ARBA" id="ARBA00004496"/>
    </source>
</evidence>
<keyword evidence="8" id="KW-0966">Cell projection</keyword>
<evidence type="ECO:0000256" key="7">
    <source>
        <dbReference type="ARBA" id="ARBA00023069"/>
    </source>
</evidence>
<evidence type="ECO:0000313" key="15">
    <source>
        <dbReference type="EMBL" id="JAS10498.1"/>
    </source>
</evidence>
<dbReference type="PROSITE" id="PS00678">
    <property type="entry name" value="WD_REPEATS_1"/>
    <property type="match status" value="1"/>
</dbReference>
<dbReference type="EMBL" id="GEDC01026800">
    <property type="protein sequence ID" value="JAS10498.1"/>
    <property type="molecule type" value="Transcribed_RNA"/>
</dbReference>
<feature type="repeat" description="WD" evidence="13">
    <location>
        <begin position="497"/>
        <end position="538"/>
    </location>
</feature>
<dbReference type="InterPro" id="IPR001680">
    <property type="entry name" value="WD40_rpt"/>
</dbReference>
<evidence type="ECO:0000256" key="12">
    <source>
        <dbReference type="ARBA" id="ARBA00047117"/>
    </source>
</evidence>
<evidence type="ECO:0000256" key="14">
    <source>
        <dbReference type="SAM" id="MobiDB-lite"/>
    </source>
</evidence>
<evidence type="ECO:0000256" key="10">
    <source>
        <dbReference type="ARBA" id="ARBA00029552"/>
    </source>
</evidence>
<keyword evidence="6" id="KW-0282">Flagellum</keyword>
<dbReference type="AlphaFoldDB" id="A0A1B6CAI9"/>
<feature type="repeat" description="WD" evidence="13">
    <location>
        <begin position="581"/>
        <end position="622"/>
    </location>
</feature>
<accession>A0A1B6CAI9</accession>
<evidence type="ECO:0000256" key="3">
    <source>
        <dbReference type="ARBA" id="ARBA00022490"/>
    </source>
</evidence>
<evidence type="ECO:0000256" key="1">
    <source>
        <dbReference type="ARBA" id="ARBA00004230"/>
    </source>
</evidence>
<dbReference type="Pfam" id="PF00400">
    <property type="entry name" value="WD40"/>
    <property type="match status" value="6"/>
</dbReference>
<dbReference type="PANTHER" id="PTHR13720">
    <property type="entry name" value="WD-40 REPEAT PROTEIN"/>
    <property type="match status" value="1"/>
</dbReference>
<feature type="repeat" description="WD" evidence="13">
    <location>
        <begin position="623"/>
        <end position="655"/>
    </location>
</feature>
<dbReference type="CDD" id="cd00200">
    <property type="entry name" value="WD40"/>
    <property type="match status" value="1"/>
</dbReference>
<dbReference type="PANTHER" id="PTHR13720:SF14">
    <property type="entry name" value="CILIA- AND FLAGELLA-ASSOCIATED PROTEIN 52"/>
    <property type="match status" value="1"/>
</dbReference>
<keyword evidence="5" id="KW-0677">Repeat</keyword>
<dbReference type="SUPFAM" id="SSF50978">
    <property type="entry name" value="WD40 repeat-like"/>
    <property type="match status" value="2"/>
</dbReference>
<sequence>MDTEIYNIEDLKLLSIIGFDGNPPNGLRVHPDNVHIVYPIGCKLTVQNWNTKEQTFLEGHTNVISTIAVSRSGHYIASGQINHMGFKASVILWDFEKKESVFKYESHKVRVETVTFSCCDSYLISLGGPDDGNIVVWSIETNEALCGCYASNRTSGDALTVCATNLRSPCFVSAGDTTLKVWRLNSTDRSLRGLDVSLGKIKRVITCIEIMYNDEFAYCGTSTGDIIKIQLNYSRDLNQLDPISNPVLIGCYGRTPKKKNPKKPYDVERYSLGVRALLLLSNENIIVGAGDGTIDLVEERNIPPETLIQKGHGKLINPTLPMLNMLKTTFVDSMVTSIQKLKNQLLVGTIQCELFTVDLKTFALQLLVTCHTSTIYDLAFPRIYSNVFATASKNDVRVWSVETAQELLRISVPNFTCSGVVFTHDGKAIITSWNDGTIKAFTPQSGKLMYTIFSAHNKGVSAVAVTRDGSKIISGGGEGQVRIWEIQPMKQTLLSVLKEHKGPVSSIDINQNDKECVTASTDGTCIIWDLERFARLAILFSSTLFMCVRYHPSGCQVITCGTNRQIGYWEVFDGSLIREIEGSKSSALNTLDITSDGMYVATGGSDQIVKIWKYKEGITTYMGLGHAAVITMVKFSPDYSTIVTASADGAIFIWKCPFGKKTASVAKSRESVASRSSCSLREAKLKQMENIKAISPTQSVRSNQEDKPTTPCSAGGSVKCYCQSTCKCKADEISTPDGSRTNSTKSSAHKESFTEVP</sequence>
<dbReference type="Gene3D" id="2.130.10.10">
    <property type="entry name" value="YVTN repeat-like/Quinoprotein amine dehydrogenase"/>
    <property type="match status" value="3"/>
</dbReference>
<dbReference type="SMART" id="SM00320">
    <property type="entry name" value="WD40"/>
    <property type="match status" value="10"/>
</dbReference>
<dbReference type="InterPro" id="IPR036322">
    <property type="entry name" value="WD40_repeat_dom_sf"/>
</dbReference>
<organism evidence="15">
    <name type="scientific">Clastoptera arizonana</name>
    <name type="common">Arizona spittle bug</name>
    <dbReference type="NCBI Taxonomy" id="38151"/>
    <lineage>
        <taxon>Eukaryota</taxon>
        <taxon>Metazoa</taxon>
        <taxon>Ecdysozoa</taxon>
        <taxon>Arthropoda</taxon>
        <taxon>Hexapoda</taxon>
        <taxon>Insecta</taxon>
        <taxon>Pterygota</taxon>
        <taxon>Neoptera</taxon>
        <taxon>Paraneoptera</taxon>
        <taxon>Hemiptera</taxon>
        <taxon>Auchenorrhyncha</taxon>
        <taxon>Cercopoidea</taxon>
        <taxon>Clastopteridae</taxon>
        <taxon>Clastoptera</taxon>
    </lineage>
</organism>
<feature type="repeat" description="WD" evidence="13">
    <location>
        <begin position="453"/>
        <end position="494"/>
    </location>
</feature>
<evidence type="ECO:0000256" key="8">
    <source>
        <dbReference type="ARBA" id="ARBA00023273"/>
    </source>
</evidence>
<dbReference type="FunFam" id="2.130.10.10:FF:000207">
    <property type="entry name" value="Cilia- and flagella-associated protein 52"/>
    <property type="match status" value="1"/>
</dbReference>
<feature type="compositionally biased region" description="Polar residues" evidence="14">
    <location>
        <begin position="736"/>
        <end position="746"/>
    </location>
</feature>
<dbReference type="GO" id="GO:0005930">
    <property type="term" value="C:axoneme"/>
    <property type="evidence" value="ECO:0007669"/>
    <property type="project" value="UniProtKB-ARBA"/>
</dbReference>